<gene>
    <name evidence="2" type="ORF">MNOR_LOCUS27346</name>
</gene>
<sequence>MGLITSLITSVSKTNLLLLMKMILCLVGVVYQASTNGIQESMSEVFNVSTCESAVCKQLAARMVDIMNHSMDPCQDFYQYSCGNGV</sequence>
<dbReference type="Proteomes" id="UP001497623">
    <property type="component" value="Unassembled WGS sequence"/>
</dbReference>
<comment type="caution">
    <text evidence="2">The sequence shown here is derived from an EMBL/GenBank/DDBJ whole genome shotgun (WGS) entry which is preliminary data.</text>
</comment>
<organism evidence="2 3">
    <name type="scientific">Meganyctiphanes norvegica</name>
    <name type="common">Northern krill</name>
    <name type="synonym">Thysanopoda norvegica</name>
    <dbReference type="NCBI Taxonomy" id="48144"/>
    <lineage>
        <taxon>Eukaryota</taxon>
        <taxon>Metazoa</taxon>
        <taxon>Ecdysozoa</taxon>
        <taxon>Arthropoda</taxon>
        <taxon>Crustacea</taxon>
        <taxon>Multicrustacea</taxon>
        <taxon>Malacostraca</taxon>
        <taxon>Eumalacostraca</taxon>
        <taxon>Eucarida</taxon>
        <taxon>Euphausiacea</taxon>
        <taxon>Euphausiidae</taxon>
        <taxon>Meganyctiphanes</taxon>
    </lineage>
</organism>
<dbReference type="PROSITE" id="PS51885">
    <property type="entry name" value="NEPRILYSIN"/>
    <property type="match status" value="1"/>
</dbReference>
<dbReference type="SUPFAM" id="SSF55486">
    <property type="entry name" value="Metalloproteases ('zincins'), catalytic domain"/>
    <property type="match status" value="1"/>
</dbReference>
<name>A0AAV2RQQ2_MEGNR</name>
<protein>
    <recommendedName>
        <fullName evidence="4">Peptidase M13 N-terminal domain-containing protein</fullName>
    </recommendedName>
</protein>
<dbReference type="GO" id="GO:0005886">
    <property type="term" value="C:plasma membrane"/>
    <property type="evidence" value="ECO:0007669"/>
    <property type="project" value="TreeGrafter"/>
</dbReference>
<dbReference type="Gene3D" id="3.40.390.10">
    <property type="entry name" value="Collagenase (Catalytic Domain)"/>
    <property type="match status" value="1"/>
</dbReference>
<reference evidence="2 3" key="1">
    <citation type="submission" date="2024-05" db="EMBL/GenBank/DDBJ databases">
        <authorList>
            <person name="Wallberg A."/>
        </authorList>
    </citation>
    <scope>NUCLEOTIDE SEQUENCE [LARGE SCALE GENOMIC DNA]</scope>
</reference>
<proteinExistence type="predicted"/>
<dbReference type="PANTHER" id="PTHR11733:SF167">
    <property type="entry name" value="FI17812P1-RELATED"/>
    <property type="match status" value="1"/>
</dbReference>
<accession>A0AAV2RQQ2</accession>
<dbReference type="GO" id="GO:0016485">
    <property type="term" value="P:protein processing"/>
    <property type="evidence" value="ECO:0007669"/>
    <property type="project" value="TreeGrafter"/>
</dbReference>
<keyword evidence="1" id="KW-0732">Signal</keyword>
<feature type="signal peptide" evidence="1">
    <location>
        <begin position="1"/>
        <end position="32"/>
    </location>
</feature>
<evidence type="ECO:0000313" key="3">
    <source>
        <dbReference type="Proteomes" id="UP001497623"/>
    </source>
</evidence>
<dbReference type="GO" id="GO:0004222">
    <property type="term" value="F:metalloendopeptidase activity"/>
    <property type="evidence" value="ECO:0007669"/>
    <property type="project" value="InterPro"/>
</dbReference>
<feature type="chain" id="PRO_5043999439" description="Peptidase M13 N-terminal domain-containing protein" evidence="1">
    <location>
        <begin position="33"/>
        <end position="86"/>
    </location>
</feature>
<feature type="non-terminal residue" evidence="2">
    <location>
        <position position="86"/>
    </location>
</feature>
<dbReference type="InterPro" id="IPR000718">
    <property type="entry name" value="Peptidase_M13"/>
</dbReference>
<dbReference type="InterPro" id="IPR024079">
    <property type="entry name" value="MetalloPept_cat_dom_sf"/>
</dbReference>
<dbReference type="PANTHER" id="PTHR11733">
    <property type="entry name" value="ZINC METALLOPROTEASE FAMILY M13 NEPRILYSIN-RELATED"/>
    <property type="match status" value="1"/>
</dbReference>
<evidence type="ECO:0008006" key="4">
    <source>
        <dbReference type="Google" id="ProtNLM"/>
    </source>
</evidence>
<evidence type="ECO:0000313" key="2">
    <source>
        <dbReference type="EMBL" id="CAL4133896.1"/>
    </source>
</evidence>
<dbReference type="AlphaFoldDB" id="A0AAV2RQQ2"/>
<keyword evidence="3" id="KW-1185">Reference proteome</keyword>
<dbReference type="EMBL" id="CAXKWB010028631">
    <property type="protein sequence ID" value="CAL4133896.1"/>
    <property type="molecule type" value="Genomic_DNA"/>
</dbReference>
<evidence type="ECO:0000256" key="1">
    <source>
        <dbReference type="SAM" id="SignalP"/>
    </source>
</evidence>